<evidence type="ECO:0000256" key="2">
    <source>
        <dbReference type="SAM" id="Phobius"/>
    </source>
</evidence>
<keyword evidence="4" id="KW-1185">Reference proteome</keyword>
<name>A0ABN2WVV0_9ACTN</name>
<keyword evidence="2" id="KW-0472">Membrane</keyword>
<evidence type="ECO:0000313" key="3">
    <source>
        <dbReference type="EMBL" id="GAA2100015.1"/>
    </source>
</evidence>
<dbReference type="Proteomes" id="UP001500016">
    <property type="component" value="Unassembled WGS sequence"/>
</dbReference>
<gene>
    <name evidence="3" type="ORF">GCM10009801_72170</name>
</gene>
<organism evidence="3 4">
    <name type="scientific">Streptomyces albiaxialis</name>
    <dbReference type="NCBI Taxonomy" id="329523"/>
    <lineage>
        <taxon>Bacteria</taxon>
        <taxon>Bacillati</taxon>
        <taxon>Actinomycetota</taxon>
        <taxon>Actinomycetes</taxon>
        <taxon>Kitasatosporales</taxon>
        <taxon>Streptomycetaceae</taxon>
        <taxon>Streptomyces</taxon>
    </lineage>
</organism>
<protein>
    <submittedName>
        <fullName evidence="3">Uncharacterized protein</fullName>
    </submittedName>
</protein>
<evidence type="ECO:0000256" key="1">
    <source>
        <dbReference type="SAM" id="MobiDB-lite"/>
    </source>
</evidence>
<sequence>MSPGSVARMRGKYRENAAATSARLPVRSPVEPNERIEPEPGGSVSSAVGQIVIAVLGIGGTLAAAVITQRGADRARVRELEHARQLQRDEREHATRQARLEARRTCCAALSAGTRDLANVMTQVLHALERDAMSDELRAELDRARRDHRLRHAEAQMVLPDPVADAASTANRHLGALYGLLMRLDAGTAEQGEDPAAVRRRFDELWDALWTMRRVMRADLGVTDSGRAP</sequence>
<comment type="caution">
    <text evidence="3">The sequence shown here is derived from an EMBL/GenBank/DDBJ whole genome shotgun (WGS) entry which is preliminary data.</text>
</comment>
<feature type="region of interest" description="Disordered" evidence="1">
    <location>
        <begin position="1"/>
        <end position="44"/>
    </location>
</feature>
<keyword evidence="2" id="KW-0812">Transmembrane</keyword>
<accession>A0ABN2WVV0</accession>
<reference evidence="3 4" key="1">
    <citation type="journal article" date="2019" name="Int. J. Syst. Evol. Microbiol.">
        <title>The Global Catalogue of Microorganisms (GCM) 10K type strain sequencing project: providing services to taxonomists for standard genome sequencing and annotation.</title>
        <authorList>
            <consortium name="The Broad Institute Genomics Platform"/>
            <consortium name="The Broad Institute Genome Sequencing Center for Infectious Disease"/>
            <person name="Wu L."/>
            <person name="Ma J."/>
        </authorList>
    </citation>
    <scope>NUCLEOTIDE SEQUENCE [LARGE SCALE GENOMIC DNA]</scope>
    <source>
        <strain evidence="3 4">JCM 15478</strain>
    </source>
</reference>
<dbReference type="EMBL" id="BAAAPE010000022">
    <property type="protein sequence ID" value="GAA2100015.1"/>
    <property type="molecule type" value="Genomic_DNA"/>
</dbReference>
<keyword evidence="2" id="KW-1133">Transmembrane helix</keyword>
<proteinExistence type="predicted"/>
<feature type="transmembrane region" description="Helical" evidence="2">
    <location>
        <begin position="47"/>
        <end position="68"/>
    </location>
</feature>
<evidence type="ECO:0000313" key="4">
    <source>
        <dbReference type="Proteomes" id="UP001500016"/>
    </source>
</evidence>